<organism evidence="2 3">
    <name type="scientific">Carnegiea gigantea</name>
    <dbReference type="NCBI Taxonomy" id="171969"/>
    <lineage>
        <taxon>Eukaryota</taxon>
        <taxon>Viridiplantae</taxon>
        <taxon>Streptophyta</taxon>
        <taxon>Embryophyta</taxon>
        <taxon>Tracheophyta</taxon>
        <taxon>Spermatophyta</taxon>
        <taxon>Magnoliopsida</taxon>
        <taxon>eudicotyledons</taxon>
        <taxon>Gunneridae</taxon>
        <taxon>Pentapetalae</taxon>
        <taxon>Caryophyllales</taxon>
        <taxon>Cactineae</taxon>
        <taxon>Cactaceae</taxon>
        <taxon>Cactoideae</taxon>
        <taxon>Echinocereeae</taxon>
        <taxon>Carnegiea</taxon>
    </lineage>
</organism>
<keyword evidence="1" id="KW-0812">Transmembrane</keyword>
<evidence type="ECO:0000256" key="1">
    <source>
        <dbReference type="SAM" id="Phobius"/>
    </source>
</evidence>
<protein>
    <submittedName>
        <fullName evidence="2">Uncharacterized protein</fullName>
    </submittedName>
</protein>
<feature type="transmembrane region" description="Helical" evidence="1">
    <location>
        <begin position="187"/>
        <end position="206"/>
    </location>
</feature>
<name>A0A9Q1QLV7_9CARY</name>
<keyword evidence="3" id="KW-1185">Reference proteome</keyword>
<dbReference type="EMBL" id="JAKOGI010000057">
    <property type="protein sequence ID" value="KAJ8446356.1"/>
    <property type="molecule type" value="Genomic_DNA"/>
</dbReference>
<proteinExistence type="predicted"/>
<dbReference type="Proteomes" id="UP001153076">
    <property type="component" value="Unassembled WGS sequence"/>
</dbReference>
<reference evidence="2" key="1">
    <citation type="submission" date="2022-04" db="EMBL/GenBank/DDBJ databases">
        <title>Carnegiea gigantea Genome sequencing and assembly v2.</title>
        <authorList>
            <person name="Copetti D."/>
            <person name="Sanderson M.J."/>
            <person name="Burquez A."/>
            <person name="Wojciechowski M.F."/>
        </authorList>
    </citation>
    <scope>NUCLEOTIDE SEQUENCE</scope>
    <source>
        <strain evidence="2">SGP5-SGP5p</strain>
        <tissue evidence="2">Aerial part</tissue>
    </source>
</reference>
<dbReference type="AlphaFoldDB" id="A0A9Q1QLV7"/>
<gene>
    <name evidence="2" type="ORF">Cgig2_005887</name>
</gene>
<evidence type="ECO:0000313" key="2">
    <source>
        <dbReference type="EMBL" id="KAJ8446356.1"/>
    </source>
</evidence>
<keyword evidence="1" id="KW-0472">Membrane</keyword>
<feature type="transmembrane region" description="Helical" evidence="1">
    <location>
        <begin position="82"/>
        <end position="101"/>
    </location>
</feature>
<evidence type="ECO:0000313" key="3">
    <source>
        <dbReference type="Proteomes" id="UP001153076"/>
    </source>
</evidence>
<sequence length="229" mass="25334">MASLAVASTPPTRRSSDGSWVYAPPFVGWGWIFQRAFHISMALEDDGGRRQSKDSFVGGASVKAESTGASHAANAPLRQRRVGVRAFIVIVLLYFLAWFGFGGLEGRRRKKAVSRHLRQRHVLHMRHPSVADLMMLMLQIMDSGTGNCMGLQDSDSFMALIKAPISGKAESTSASHAANAPLRRRCVGVRAFVVMVLLYFPAWIGFGGLEGRRRKKAVSRCLRRRLFES</sequence>
<accession>A0A9Q1QLV7</accession>
<keyword evidence="1" id="KW-1133">Transmembrane helix</keyword>
<comment type="caution">
    <text evidence="2">The sequence shown here is derived from an EMBL/GenBank/DDBJ whole genome shotgun (WGS) entry which is preliminary data.</text>
</comment>